<name>A0A1F6VN82_9BACT</name>
<accession>A0A1F6VN82</accession>
<keyword evidence="1" id="KW-1133">Transmembrane helix</keyword>
<evidence type="ECO:0000313" key="3">
    <source>
        <dbReference type="Proteomes" id="UP000177112"/>
    </source>
</evidence>
<comment type="caution">
    <text evidence="2">The sequence shown here is derived from an EMBL/GenBank/DDBJ whole genome shotgun (WGS) entry which is preliminary data.</text>
</comment>
<organism evidence="2 3">
    <name type="scientific">Candidatus Nomurabacteria bacterium RIFCSPHIGHO2_02_FULL_35_13</name>
    <dbReference type="NCBI Taxonomy" id="1801748"/>
    <lineage>
        <taxon>Bacteria</taxon>
        <taxon>Candidatus Nomuraibacteriota</taxon>
    </lineage>
</organism>
<evidence type="ECO:0008006" key="4">
    <source>
        <dbReference type="Google" id="ProtNLM"/>
    </source>
</evidence>
<protein>
    <recommendedName>
        <fullName evidence="4">Glucose/sorbosone dehydrogenase</fullName>
    </recommendedName>
</protein>
<dbReference type="AlphaFoldDB" id="A0A1F6VN82"/>
<keyword evidence="1" id="KW-0472">Membrane</keyword>
<dbReference type="STRING" id="1801748.A3B84_02945"/>
<dbReference type="EMBL" id="MFTY01000020">
    <property type="protein sequence ID" value="OGI71073.1"/>
    <property type="molecule type" value="Genomic_DNA"/>
</dbReference>
<sequence>MTWALKRQIFYLVVLLVFLFILGFLIVSPYINKVPTCTDNIRNGIETGIDCGGSCARACTFEVNQISVLWSRTFEVIPGRYNAVAYLENHNKDAAIEKIKYKFRFADKNNIYIGKRDGETFIPPSGKFAIFETGIGVGNSIPVYTTFEFTETPIWHNVSEEKLNQLKVLISDIKLENQDTSPHLSATIKNDSLFTIPEVSIVALLYDEKGNAISASRTYLDVLAGKEIQNINFTWPKPILGNVIAKEIIPMYNFFLVKLK</sequence>
<evidence type="ECO:0000313" key="2">
    <source>
        <dbReference type="EMBL" id="OGI71073.1"/>
    </source>
</evidence>
<gene>
    <name evidence="2" type="ORF">A3B84_02945</name>
</gene>
<evidence type="ECO:0000256" key="1">
    <source>
        <dbReference type="SAM" id="Phobius"/>
    </source>
</evidence>
<proteinExistence type="predicted"/>
<keyword evidence="1" id="KW-0812">Transmembrane</keyword>
<reference evidence="2 3" key="1">
    <citation type="journal article" date="2016" name="Nat. Commun.">
        <title>Thousands of microbial genomes shed light on interconnected biogeochemical processes in an aquifer system.</title>
        <authorList>
            <person name="Anantharaman K."/>
            <person name="Brown C.T."/>
            <person name="Hug L.A."/>
            <person name="Sharon I."/>
            <person name="Castelle C.J."/>
            <person name="Probst A.J."/>
            <person name="Thomas B.C."/>
            <person name="Singh A."/>
            <person name="Wilkins M.J."/>
            <person name="Karaoz U."/>
            <person name="Brodie E.L."/>
            <person name="Williams K.H."/>
            <person name="Hubbard S.S."/>
            <person name="Banfield J.F."/>
        </authorList>
    </citation>
    <scope>NUCLEOTIDE SEQUENCE [LARGE SCALE GENOMIC DNA]</scope>
</reference>
<dbReference type="Proteomes" id="UP000177112">
    <property type="component" value="Unassembled WGS sequence"/>
</dbReference>
<feature type="transmembrane region" description="Helical" evidence="1">
    <location>
        <begin position="9"/>
        <end position="31"/>
    </location>
</feature>